<feature type="transmembrane region" description="Helical" evidence="6">
    <location>
        <begin position="281"/>
        <end position="300"/>
    </location>
</feature>
<comment type="subcellular location">
    <subcellularLocation>
        <location evidence="6">Cell membrane</location>
        <topology evidence="6">Multi-pass membrane protein</topology>
    </subcellularLocation>
    <subcellularLocation>
        <location evidence="1">Membrane</location>
        <topology evidence="1">Multi-pass membrane protein</topology>
    </subcellularLocation>
</comment>
<dbReference type="KEGG" id="snq:CP978_30665"/>
<dbReference type="PANTHER" id="PTHR43701:SF2">
    <property type="entry name" value="MEMBRANE TRANSPORTER PROTEIN YJNA-RELATED"/>
    <property type="match status" value="1"/>
</dbReference>
<dbReference type="InterPro" id="IPR002781">
    <property type="entry name" value="TM_pro_TauE-like"/>
</dbReference>
<reference evidence="7 8" key="1">
    <citation type="submission" date="2017-09" db="EMBL/GenBank/DDBJ databases">
        <title>Streptomyces genome completion.</title>
        <authorList>
            <person name="Lee N."/>
            <person name="Cho B.-K."/>
        </authorList>
    </citation>
    <scope>NUCLEOTIDE SEQUENCE [LARGE SCALE GENOMIC DNA]</scope>
    <source>
        <strain evidence="7 8">ATCC 14899</strain>
    </source>
</reference>
<evidence type="ECO:0000313" key="7">
    <source>
        <dbReference type="EMBL" id="QEV43594.1"/>
    </source>
</evidence>
<comment type="similarity">
    <text evidence="2 6">Belongs to the 4-toluene sulfonate uptake permease (TSUP) (TC 2.A.102) family.</text>
</comment>
<feature type="transmembrane region" description="Helical" evidence="6">
    <location>
        <begin position="48"/>
        <end position="72"/>
    </location>
</feature>
<dbReference type="OrthoDB" id="3431260at2"/>
<proteinExistence type="inferred from homology"/>
<sequence>MPRRCAEACAPPASHRRTAGLVCLPCPVLLSVAPVSSSIPTLLLFGCLTGVTTVLFGFGGGFITVPVVYGVLTVTGRPGVDAMHVAVATSAAVMLVNAAAAALAHWRQGRLRRAYVWPLAAFIAIGAAAGALVTTAIGDTTLRLLFAAYLLVTITDCLVRRGFLSVAHQTHPKPLGRGTTAVGGMGIGLVAAGLGVGGSVMTVPLLRRRGLPMAEATAMANPLSVPVAVAGTLVYALAPTAQAATGSLGYVDLTAGAALLVGSLPTIAVARRLTGRVPDRIYSVAYVVLLLVVLIVMVTVGL</sequence>
<evidence type="ECO:0000256" key="1">
    <source>
        <dbReference type="ARBA" id="ARBA00004141"/>
    </source>
</evidence>
<feature type="transmembrane region" description="Helical" evidence="6">
    <location>
        <begin position="183"/>
        <end position="206"/>
    </location>
</feature>
<evidence type="ECO:0000313" key="8">
    <source>
        <dbReference type="Proteomes" id="UP000325763"/>
    </source>
</evidence>
<gene>
    <name evidence="7" type="ORF">CP978_30665</name>
</gene>
<organism evidence="7 8">
    <name type="scientific">Streptomyces nodosus</name>
    <dbReference type="NCBI Taxonomy" id="40318"/>
    <lineage>
        <taxon>Bacteria</taxon>
        <taxon>Bacillati</taxon>
        <taxon>Actinomycetota</taxon>
        <taxon>Actinomycetes</taxon>
        <taxon>Kitasatosporales</taxon>
        <taxon>Streptomycetaceae</taxon>
        <taxon>Streptomyces</taxon>
    </lineage>
</organism>
<dbReference type="Pfam" id="PF01925">
    <property type="entry name" value="TauE"/>
    <property type="match status" value="1"/>
</dbReference>
<feature type="transmembrane region" description="Helical" evidence="6">
    <location>
        <begin position="115"/>
        <end position="137"/>
    </location>
</feature>
<evidence type="ECO:0000256" key="3">
    <source>
        <dbReference type="ARBA" id="ARBA00022692"/>
    </source>
</evidence>
<accession>A0A5P2WC20</accession>
<name>A0A5P2WC20_9ACTN</name>
<feature type="transmembrane region" description="Helical" evidence="6">
    <location>
        <begin position="250"/>
        <end position="269"/>
    </location>
</feature>
<evidence type="ECO:0000256" key="6">
    <source>
        <dbReference type="RuleBase" id="RU363041"/>
    </source>
</evidence>
<keyword evidence="4 6" id="KW-1133">Transmembrane helix</keyword>
<evidence type="ECO:0000256" key="2">
    <source>
        <dbReference type="ARBA" id="ARBA00009142"/>
    </source>
</evidence>
<dbReference type="PANTHER" id="PTHR43701">
    <property type="entry name" value="MEMBRANE TRANSPORTER PROTEIN MJ0441-RELATED"/>
    <property type="match status" value="1"/>
</dbReference>
<dbReference type="InterPro" id="IPR051598">
    <property type="entry name" value="TSUP/Inactive_protease-like"/>
</dbReference>
<keyword evidence="6" id="KW-1003">Cell membrane</keyword>
<dbReference type="AlphaFoldDB" id="A0A5P2WC20"/>
<evidence type="ECO:0000256" key="4">
    <source>
        <dbReference type="ARBA" id="ARBA00022989"/>
    </source>
</evidence>
<feature type="transmembrane region" description="Helical" evidence="6">
    <location>
        <begin position="218"/>
        <end position="238"/>
    </location>
</feature>
<feature type="transmembrane region" description="Helical" evidence="6">
    <location>
        <begin position="144"/>
        <end position="163"/>
    </location>
</feature>
<evidence type="ECO:0000256" key="5">
    <source>
        <dbReference type="ARBA" id="ARBA00023136"/>
    </source>
</evidence>
<dbReference type="EMBL" id="CP023747">
    <property type="protein sequence ID" value="QEV43594.1"/>
    <property type="molecule type" value="Genomic_DNA"/>
</dbReference>
<feature type="transmembrane region" description="Helical" evidence="6">
    <location>
        <begin position="84"/>
        <end position="103"/>
    </location>
</feature>
<protein>
    <recommendedName>
        <fullName evidence="6">Probable membrane transporter protein</fullName>
    </recommendedName>
</protein>
<keyword evidence="3 6" id="KW-0812">Transmembrane</keyword>
<dbReference type="Proteomes" id="UP000325763">
    <property type="component" value="Chromosome"/>
</dbReference>
<dbReference type="GO" id="GO:0005886">
    <property type="term" value="C:plasma membrane"/>
    <property type="evidence" value="ECO:0007669"/>
    <property type="project" value="UniProtKB-SubCell"/>
</dbReference>
<keyword evidence="5 6" id="KW-0472">Membrane</keyword>